<dbReference type="AlphaFoldDB" id="A0A0A9F7F7"/>
<reference evidence="1" key="2">
    <citation type="journal article" date="2015" name="Data Brief">
        <title>Shoot transcriptome of the giant reed, Arundo donax.</title>
        <authorList>
            <person name="Barrero R.A."/>
            <person name="Guerrero F.D."/>
            <person name="Moolhuijzen P."/>
            <person name="Goolsby J.A."/>
            <person name="Tidwell J."/>
            <person name="Bellgard S.E."/>
            <person name="Bellgard M.I."/>
        </authorList>
    </citation>
    <scope>NUCLEOTIDE SEQUENCE</scope>
    <source>
        <tissue evidence="1">Shoot tissue taken approximately 20 cm above the soil surface</tissue>
    </source>
</reference>
<protein>
    <submittedName>
        <fullName evidence="1">Uncharacterized protein</fullName>
    </submittedName>
</protein>
<name>A0A0A9F7F7_ARUDO</name>
<reference evidence="1" key="1">
    <citation type="submission" date="2014-09" db="EMBL/GenBank/DDBJ databases">
        <authorList>
            <person name="Magalhaes I.L.F."/>
            <person name="Oliveira U."/>
            <person name="Santos F.R."/>
            <person name="Vidigal T.H.D.A."/>
            <person name="Brescovit A.D."/>
            <person name="Santos A.J."/>
        </authorList>
    </citation>
    <scope>NUCLEOTIDE SEQUENCE</scope>
    <source>
        <tissue evidence="1">Shoot tissue taken approximately 20 cm above the soil surface</tissue>
    </source>
</reference>
<organism evidence="1">
    <name type="scientific">Arundo donax</name>
    <name type="common">Giant reed</name>
    <name type="synonym">Donax arundinaceus</name>
    <dbReference type="NCBI Taxonomy" id="35708"/>
    <lineage>
        <taxon>Eukaryota</taxon>
        <taxon>Viridiplantae</taxon>
        <taxon>Streptophyta</taxon>
        <taxon>Embryophyta</taxon>
        <taxon>Tracheophyta</taxon>
        <taxon>Spermatophyta</taxon>
        <taxon>Magnoliopsida</taxon>
        <taxon>Liliopsida</taxon>
        <taxon>Poales</taxon>
        <taxon>Poaceae</taxon>
        <taxon>PACMAD clade</taxon>
        <taxon>Arundinoideae</taxon>
        <taxon>Arundineae</taxon>
        <taxon>Arundo</taxon>
    </lineage>
</organism>
<sequence length="52" mass="6451">MHLFSPLKIYYHVFCDFFHFNSWLLCFSDRRLQRGHDSNCMYITPFIYDVPE</sequence>
<accession>A0A0A9F7F7</accession>
<proteinExistence type="predicted"/>
<evidence type="ECO:0000313" key="1">
    <source>
        <dbReference type="EMBL" id="JAE07109.1"/>
    </source>
</evidence>
<dbReference type="EMBL" id="GBRH01190787">
    <property type="protein sequence ID" value="JAE07109.1"/>
    <property type="molecule type" value="Transcribed_RNA"/>
</dbReference>